<organism evidence="1 2">
    <name type="scientific">Trichomonas vaginalis (strain ATCC PRA-98 / G3)</name>
    <dbReference type="NCBI Taxonomy" id="412133"/>
    <lineage>
        <taxon>Eukaryota</taxon>
        <taxon>Metamonada</taxon>
        <taxon>Parabasalia</taxon>
        <taxon>Trichomonadida</taxon>
        <taxon>Trichomonadidae</taxon>
        <taxon>Trichomonas</taxon>
    </lineage>
</organism>
<dbReference type="VEuPathDB" id="TrichDB:TVAGG3_0728960"/>
<dbReference type="RefSeq" id="XP_001309849.1">
    <property type="nucleotide sequence ID" value="XM_001309848.1"/>
</dbReference>
<reference evidence="1" key="2">
    <citation type="journal article" date="2007" name="Science">
        <title>Draft genome sequence of the sexually transmitted pathogen Trichomonas vaginalis.</title>
        <authorList>
            <person name="Carlton J.M."/>
            <person name="Hirt R.P."/>
            <person name="Silva J.C."/>
            <person name="Delcher A.L."/>
            <person name="Schatz M."/>
            <person name="Zhao Q."/>
            <person name="Wortman J.R."/>
            <person name="Bidwell S.L."/>
            <person name="Alsmark U.C.M."/>
            <person name="Besteiro S."/>
            <person name="Sicheritz-Ponten T."/>
            <person name="Noel C.J."/>
            <person name="Dacks J.B."/>
            <person name="Foster P.G."/>
            <person name="Simillion C."/>
            <person name="Van de Peer Y."/>
            <person name="Miranda-Saavedra D."/>
            <person name="Barton G.J."/>
            <person name="Westrop G.D."/>
            <person name="Mueller S."/>
            <person name="Dessi D."/>
            <person name="Fiori P.L."/>
            <person name="Ren Q."/>
            <person name="Paulsen I."/>
            <person name="Zhang H."/>
            <person name="Bastida-Corcuera F.D."/>
            <person name="Simoes-Barbosa A."/>
            <person name="Brown M.T."/>
            <person name="Hayes R.D."/>
            <person name="Mukherjee M."/>
            <person name="Okumura C.Y."/>
            <person name="Schneider R."/>
            <person name="Smith A.J."/>
            <person name="Vanacova S."/>
            <person name="Villalvazo M."/>
            <person name="Haas B.J."/>
            <person name="Pertea M."/>
            <person name="Feldblyum T.V."/>
            <person name="Utterback T.R."/>
            <person name="Shu C.L."/>
            <person name="Osoegawa K."/>
            <person name="de Jong P.J."/>
            <person name="Hrdy I."/>
            <person name="Horvathova L."/>
            <person name="Zubacova Z."/>
            <person name="Dolezal P."/>
            <person name="Malik S.B."/>
            <person name="Logsdon J.M. Jr."/>
            <person name="Henze K."/>
            <person name="Gupta A."/>
            <person name="Wang C.C."/>
            <person name="Dunne R.L."/>
            <person name="Upcroft J.A."/>
            <person name="Upcroft P."/>
            <person name="White O."/>
            <person name="Salzberg S.L."/>
            <person name="Tang P."/>
            <person name="Chiu C.-H."/>
            <person name="Lee Y.-S."/>
            <person name="Embley T.M."/>
            <person name="Coombs G.H."/>
            <person name="Mottram J.C."/>
            <person name="Tachezy J."/>
            <person name="Fraser-Liggett C.M."/>
            <person name="Johnson P.J."/>
        </authorList>
    </citation>
    <scope>NUCLEOTIDE SEQUENCE [LARGE SCALE GENOMIC DNA]</scope>
    <source>
        <strain evidence="1">G3</strain>
    </source>
</reference>
<evidence type="ECO:0000313" key="1">
    <source>
        <dbReference type="EMBL" id="EAX96919.1"/>
    </source>
</evidence>
<accession>A2FDW3</accession>
<sequence>MVIPVLANESIIIGYDIYEDKFLYAWHTRSEPQGSYMELCIRPKTKFTLTYLVVEKESVNLRDSIEKWHLSFPDIYDNHSMGPGAWIGAPHQNQFKEEYIKPFMGKYVTSMELSNDQTFGLPTFYYFEASLLHTEQFECNESYETNINKCAEDGGQTCKIIKEFGTRTIDGKLRCQVNYNNIGSQIAYLYIGAARDFKSRPLFNDLNKRNYSGVTLDTMSHLYAYYNTNMPLDLSPFNLLDDKNYDCEFQIAAYFNVLRNLSKYAPNGFMLNSMIVFPQYAKWIATAGYEVDIKTNYKMPVYESQHFWQNRFATGSRPNSHLERCSAWDKFEEYFSFCSIVGCTPSSESGRFWNSDENMKKVRPIYDRWRDPLMEMLNGTTYLANGGGRVQFVNDEWGVFCHKDGSCYAAFYLRNESTTYQAKK</sequence>
<dbReference type="Proteomes" id="UP000001542">
    <property type="component" value="Unassembled WGS sequence"/>
</dbReference>
<reference evidence="1" key="1">
    <citation type="submission" date="2006-10" db="EMBL/GenBank/DDBJ databases">
        <authorList>
            <person name="Amadeo P."/>
            <person name="Zhao Q."/>
            <person name="Wortman J."/>
            <person name="Fraser-Liggett C."/>
            <person name="Carlton J."/>
        </authorList>
    </citation>
    <scope>NUCLEOTIDE SEQUENCE</scope>
    <source>
        <strain evidence="1">G3</strain>
    </source>
</reference>
<gene>
    <name evidence="1" type="ORF">TVAG_272470</name>
</gene>
<protein>
    <submittedName>
        <fullName evidence="1">Uncharacterized protein</fullName>
    </submittedName>
</protein>
<dbReference type="KEGG" id="tva:4754696"/>
<dbReference type="InParanoid" id="A2FDW3"/>
<proteinExistence type="predicted"/>
<evidence type="ECO:0000313" key="2">
    <source>
        <dbReference type="Proteomes" id="UP000001542"/>
    </source>
</evidence>
<dbReference type="OrthoDB" id="10679003at2759"/>
<dbReference type="EMBL" id="DS113738">
    <property type="protein sequence ID" value="EAX96919.1"/>
    <property type="molecule type" value="Genomic_DNA"/>
</dbReference>
<dbReference type="AlphaFoldDB" id="A2FDW3"/>
<dbReference type="VEuPathDB" id="TrichDB:TVAG_272470"/>
<keyword evidence="2" id="KW-1185">Reference proteome</keyword>
<name>A2FDW3_TRIV3</name>